<accession>A0A3P7NKW1</accession>
<dbReference type="GO" id="GO:0004222">
    <property type="term" value="F:metalloendopeptidase activity"/>
    <property type="evidence" value="ECO:0007669"/>
    <property type="project" value="TreeGrafter"/>
</dbReference>
<evidence type="ECO:0000313" key="4">
    <source>
        <dbReference type="EMBL" id="VDN36208.1"/>
    </source>
</evidence>
<evidence type="ECO:0000313" key="5">
    <source>
        <dbReference type="Proteomes" id="UP000271098"/>
    </source>
</evidence>
<dbReference type="InterPro" id="IPR043543">
    <property type="entry name" value="PAPPA/PAPPA2"/>
</dbReference>
<dbReference type="GO" id="GO:0007166">
    <property type="term" value="P:cell surface receptor signaling pathway"/>
    <property type="evidence" value="ECO:0007669"/>
    <property type="project" value="TreeGrafter"/>
</dbReference>
<gene>
    <name evidence="4" type="ORF">GPUH_LOCUS20510</name>
</gene>
<dbReference type="SUPFAM" id="SSF57535">
    <property type="entry name" value="Complement control module/SCR domain"/>
    <property type="match status" value="1"/>
</dbReference>
<dbReference type="Proteomes" id="UP000271098">
    <property type="component" value="Unassembled WGS sequence"/>
</dbReference>
<dbReference type="GO" id="GO:0006508">
    <property type="term" value="P:proteolysis"/>
    <property type="evidence" value="ECO:0007669"/>
    <property type="project" value="TreeGrafter"/>
</dbReference>
<organism evidence="4 5">
    <name type="scientific">Gongylonema pulchrum</name>
    <dbReference type="NCBI Taxonomy" id="637853"/>
    <lineage>
        <taxon>Eukaryota</taxon>
        <taxon>Metazoa</taxon>
        <taxon>Ecdysozoa</taxon>
        <taxon>Nematoda</taxon>
        <taxon>Chromadorea</taxon>
        <taxon>Rhabditida</taxon>
        <taxon>Spirurina</taxon>
        <taxon>Spiruromorpha</taxon>
        <taxon>Spiruroidea</taxon>
        <taxon>Gongylonematidae</taxon>
        <taxon>Gongylonema</taxon>
    </lineage>
</organism>
<evidence type="ECO:0000259" key="3">
    <source>
        <dbReference type="PROSITE" id="PS50923"/>
    </source>
</evidence>
<dbReference type="AlphaFoldDB" id="A0A3P7NKW1"/>
<dbReference type="PANTHER" id="PTHR46130">
    <property type="entry name" value="LAMGL DOMAIN-CONTAINING PROTEIN"/>
    <property type="match status" value="1"/>
</dbReference>
<dbReference type="PROSITE" id="PS50923">
    <property type="entry name" value="SUSHI"/>
    <property type="match status" value="1"/>
</dbReference>
<dbReference type="EMBL" id="UYRT01090577">
    <property type="protein sequence ID" value="VDN36208.1"/>
    <property type="molecule type" value="Genomic_DNA"/>
</dbReference>
<keyword evidence="2" id="KW-0768">Sushi</keyword>
<name>A0A3P7NKW1_9BILA</name>
<reference evidence="4 5" key="1">
    <citation type="submission" date="2018-11" db="EMBL/GenBank/DDBJ databases">
        <authorList>
            <consortium name="Pathogen Informatics"/>
        </authorList>
    </citation>
    <scope>NUCLEOTIDE SEQUENCE [LARGE SCALE GENOMIC DNA]</scope>
</reference>
<protein>
    <recommendedName>
        <fullName evidence="3">Sushi domain-containing protein</fullName>
    </recommendedName>
</protein>
<dbReference type="InterPro" id="IPR000436">
    <property type="entry name" value="Sushi_SCR_CCP_dom"/>
</dbReference>
<keyword evidence="1" id="KW-1015">Disulfide bond</keyword>
<comment type="caution">
    <text evidence="2">Lacks conserved residue(s) required for the propagation of feature annotation.</text>
</comment>
<keyword evidence="5" id="KW-1185">Reference proteome</keyword>
<dbReference type="OrthoDB" id="5805386at2759"/>
<evidence type="ECO:0000256" key="1">
    <source>
        <dbReference type="ARBA" id="ARBA00023157"/>
    </source>
</evidence>
<dbReference type="Gene3D" id="2.10.70.10">
    <property type="entry name" value="Complement Module, domain 1"/>
    <property type="match status" value="1"/>
</dbReference>
<sequence length="163" mass="18303">MVMEFYSRIRLVCSEDGVWIGPTCVPITCPPPKIVYIGVYNCTNGFNIGSSCQFLCPGASQYRYSACKKDGSWSHRFQCSSPRTSCLSPPNMRDFHFSCPARLTPEDKQSTPNGEDLLVLRAVHNISCTVSSTLYPRPSALSCVRSCNKIFRQIFFPDVSNYF</sequence>
<dbReference type="PANTHER" id="PTHR46130:SF3">
    <property type="entry name" value="CHROMOSOME UNDETERMINED SCAFFOLD_33, WHOLE GENOME SHOTGUN SEQUENCE"/>
    <property type="match status" value="1"/>
</dbReference>
<feature type="domain" description="Sushi" evidence="3">
    <location>
        <begin position="27"/>
        <end position="81"/>
    </location>
</feature>
<evidence type="ECO:0000256" key="2">
    <source>
        <dbReference type="PROSITE-ProRule" id="PRU00302"/>
    </source>
</evidence>
<proteinExistence type="predicted"/>
<dbReference type="InterPro" id="IPR035976">
    <property type="entry name" value="Sushi/SCR/CCP_sf"/>
</dbReference>
<dbReference type="GO" id="GO:0005615">
    <property type="term" value="C:extracellular space"/>
    <property type="evidence" value="ECO:0007669"/>
    <property type="project" value="TreeGrafter"/>
</dbReference>